<reference evidence="2" key="1">
    <citation type="submission" date="2021-01" db="EMBL/GenBank/DDBJ databases">
        <authorList>
            <person name="Corre E."/>
            <person name="Pelletier E."/>
            <person name="Niang G."/>
            <person name="Scheremetjew M."/>
            <person name="Finn R."/>
            <person name="Kale V."/>
            <person name="Holt S."/>
            <person name="Cochrane G."/>
            <person name="Meng A."/>
            <person name="Brown T."/>
            <person name="Cohen L."/>
        </authorList>
    </citation>
    <scope>NUCLEOTIDE SEQUENCE</scope>
    <source>
        <strain evidence="2">CCMP147</strain>
    </source>
</reference>
<accession>A0A7R9VWT1</accession>
<evidence type="ECO:0000313" key="2">
    <source>
        <dbReference type="EMBL" id="CAD8307825.1"/>
    </source>
</evidence>
<protein>
    <submittedName>
        <fullName evidence="2">Uncharacterized protein</fullName>
    </submittedName>
</protein>
<feature type="compositionally biased region" description="Low complexity" evidence="1">
    <location>
        <begin position="204"/>
        <end position="214"/>
    </location>
</feature>
<dbReference type="AlphaFoldDB" id="A0A7R9VWT1"/>
<name>A0A7R9VWT1_9STRA</name>
<sequence>MAACQAPANRIPFLPLQGGEGARAGAGSIHPLIALRLRMQQGAHKHAVPGVGSGSIPRTIAVPPLADGGQSPPLDDGDCVATPLPAAYPRSLSPPPTPGRPRRHRAKRSSAVDVSSYPEFIPAGRLSRKKHAPSDQSEEDEPRPQNLKSASPPRQAPSTPFRPEPRFECRWVRRVDAEMGNASDEEDHHERMPCIPYAPFDFTSESSSSSSSKAPPSPPRMTEMTLKPSPLPSPPPLSAGSRSPEERVSHHKMMSRMSLSGGSAAAAAVGGGRQMQKMAGRTNVNARCA</sequence>
<gene>
    <name evidence="2" type="ORF">TDUB1175_LOCUS8573</name>
</gene>
<evidence type="ECO:0000256" key="1">
    <source>
        <dbReference type="SAM" id="MobiDB-lite"/>
    </source>
</evidence>
<dbReference type="EMBL" id="HBED01017168">
    <property type="protein sequence ID" value="CAD8307825.1"/>
    <property type="molecule type" value="Transcribed_RNA"/>
</dbReference>
<proteinExistence type="predicted"/>
<feature type="region of interest" description="Disordered" evidence="1">
    <location>
        <begin position="46"/>
        <end position="167"/>
    </location>
</feature>
<feature type="region of interest" description="Disordered" evidence="1">
    <location>
        <begin position="180"/>
        <end position="289"/>
    </location>
</feature>
<organism evidence="2">
    <name type="scientific">Pseudictyota dubia</name>
    <dbReference type="NCBI Taxonomy" id="2749911"/>
    <lineage>
        <taxon>Eukaryota</taxon>
        <taxon>Sar</taxon>
        <taxon>Stramenopiles</taxon>
        <taxon>Ochrophyta</taxon>
        <taxon>Bacillariophyta</taxon>
        <taxon>Mediophyceae</taxon>
        <taxon>Biddulphiophycidae</taxon>
        <taxon>Eupodiscales</taxon>
        <taxon>Odontellaceae</taxon>
        <taxon>Pseudictyota</taxon>
    </lineage>
</organism>